<evidence type="ECO:0000259" key="1">
    <source>
        <dbReference type="Pfam" id="PF00107"/>
    </source>
</evidence>
<dbReference type="InterPro" id="IPR011032">
    <property type="entry name" value="GroES-like_sf"/>
</dbReference>
<keyword evidence="4" id="KW-1185">Reference proteome</keyword>
<dbReference type="Pfam" id="PF08240">
    <property type="entry name" value="ADH_N"/>
    <property type="match status" value="1"/>
</dbReference>
<dbReference type="GO" id="GO:0005739">
    <property type="term" value="C:mitochondrion"/>
    <property type="evidence" value="ECO:0007669"/>
    <property type="project" value="TreeGrafter"/>
</dbReference>
<comment type="caution">
    <text evidence="3">The sequence shown here is derived from an EMBL/GenBank/DDBJ whole genome shotgun (WGS) entry which is preliminary data.</text>
</comment>
<feature type="domain" description="Alcohol dehydrogenase-like C-terminal" evidence="1">
    <location>
        <begin position="204"/>
        <end position="334"/>
    </location>
</feature>
<dbReference type="AlphaFoldDB" id="A0A9W8NZK2"/>
<dbReference type="EMBL" id="JANVFU010000007">
    <property type="protein sequence ID" value="KAJ3744053.1"/>
    <property type="molecule type" value="Genomic_DNA"/>
</dbReference>
<dbReference type="InterPro" id="IPR051397">
    <property type="entry name" value="Zn-ADH-like_protein"/>
</dbReference>
<dbReference type="CDD" id="cd05188">
    <property type="entry name" value="MDR"/>
    <property type="match status" value="1"/>
</dbReference>
<evidence type="ECO:0000259" key="2">
    <source>
        <dbReference type="Pfam" id="PF08240"/>
    </source>
</evidence>
<dbReference type="PANTHER" id="PTHR43677:SF4">
    <property type="entry name" value="QUINONE OXIDOREDUCTASE-LIKE PROTEIN 2"/>
    <property type="match status" value="1"/>
</dbReference>
<feature type="domain" description="Alcohol dehydrogenase-like N-terminal" evidence="2">
    <location>
        <begin position="34"/>
        <end position="150"/>
    </location>
</feature>
<reference evidence="3 4" key="1">
    <citation type="journal article" date="2023" name="Proc. Natl. Acad. Sci. U.S.A.">
        <title>A global phylogenomic analysis of the shiitake genus Lentinula.</title>
        <authorList>
            <person name="Sierra-Patev S."/>
            <person name="Min B."/>
            <person name="Naranjo-Ortiz M."/>
            <person name="Looney B."/>
            <person name="Konkel Z."/>
            <person name="Slot J.C."/>
            <person name="Sakamoto Y."/>
            <person name="Steenwyk J.L."/>
            <person name="Rokas A."/>
            <person name="Carro J."/>
            <person name="Camarero S."/>
            <person name="Ferreira P."/>
            <person name="Molpeceres G."/>
            <person name="Ruiz-Duenas F.J."/>
            <person name="Serrano A."/>
            <person name="Henrissat B."/>
            <person name="Drula E."/>
            <person name="Hughes K.W."/>
            <person name="Mata J.L."/>
            <person name="Ishikawa N.K."/>
            <person name="Vargas-Isla R."/>
            <person name="Ushijima S."/>
            <person name="Smith C.A."/>
            <person name="Donoghue J."/>
            <person name="Ahrendt S."/>
            <person name="Andreopoulos W."/>
            <person name="He G."/>
            <person name="LaButti K."/>
            <person name="Lipzen A."/>
            <person name="Ng V."/>
            <person name="Riley R."/>
            <person name="Sandor L."/>
            <person name="Barry K."/>
            <person name="Martinez A.T."/>
            <person name="Xiao Y."/>
            <person name="Gibbons J.G."/>
            <person name="Terashima K."/>
            <person name="Grigoriev I.V."/>
            <person name="Hibbett D."/>
        </authorList>
    </citation>
    <scope>NUCLEOTIDE SEQUENCE [LARGE SCALE GENOMIC DNA]</scope>
    <source>
        <strain evidence="3 4">TFB7810</strain>
    </source>
</reference>
<accession>A0A9W8NZK2</accession>
<dbReference type="InterPro" id="IPR036291">
    <property type="entry name" value="NAD(P)-bd_dom_sf"/>
</dbReference>
<dbReference type="Proteomes" id="UP001142393">
    <property type="component" value="Unassembled WGS sequence"/>
</dbReference>
<protein>
    <submittedName>
        <fullName evidence="3">Alcohol dehydrogenase</fullName>
    </submittedName>
</protein>
<dbReference type="Pfam" id="PF00107">
    <property type="entry name" value="ADH_zinc_N"/>
    <property type="match status" value="1"/>
</dbReference>
<evidence type="ECO:0000313" key="4">
    <source>
        <dbReference type="Proteomes" id="UP001142393"/>
    </source>
</evidence>
<dbReference type="InterPro" id="IPR013154">
    <property type="entry name" value="ADH-like_N"/>
</dbReference>
<dbReference type="PANTHER" id="PTHR43677">
    <property type="entry name" value="SHORT-CHAIN DEHYDROGENASE/REDUCTASE"/>
    <property type="match status" value="1"/>
</dbReference>
<dbReference type="GO" id="GO:0016491">
    <property type="term" value="F:oxidoreductase activity"/>
    <property type="evidence" value="ECO:0007669"/>
    <property type="project" value="TreeGrafter"/>
</dbReference>
<gene>
    <name evidence="3" type="ORF">DFH05DRAFT_1146799</name>
</gene>
<name>A0A9W8NZK2_9AGAR</name>
<proteinExistence type="predicted"/>
<organism evidence="3 4">
    <name type="scientific">Lentinula detonsa</name>
    <dbReference type="NCBI Taxonomy" id="2804962"/>
    <lineage>
        <taxon>Eukaryota</taxon>
        <taxon>Fungi</taxon>
        <taxon>Dikarya</taxon>
        <taxon>Basidiomycota</taxon>
        <taxon>Agaricomycotina</taxon>
        <taxon>Agaricomycetes</taxon>
        <taxon>Agaricomycetidae</taxon>
        <taxon>Agaricales</taxon>
        <taxon>Marasmiineae</taxon>
        <taxon>Omphalotaceae</taxon>
        <taxon>Lentinula</taxon>
    </lineage>
</organism>
<dbReference type="InterPro" id="IPR013149">
    <property type="entry name" value="ADH-like_C"/>
</dbReference>
<dbReference type="Gene3D" id="3.40.50.720">
    <property type="entry name" value="NAD(P)-binding Rossmann-like Domain"/>
    <property type="match status" value="1"/>
</dbReference>
<dbReference type="SUPFAM" id="SSF51735">
    <property type="entry name" value="NAD(P)-binding Rossmann-fold domains"/>
    <property type="match status" value="1"/>
</dbReference>
<dbReference type="Gene3D" id="3.90.180.10">
    <property type="entry name" value="Medium-chain alcohol dehydrogenases, catalytic domain"/>
    <property type="match status" value="1"/>
</dbReference>
<evidence type="ECO:0000313" key="3">
    <source>
        <dbReference type="EMBL" id="KAJ3744053.1"/>
    </source>
</evidence>
<sequence>MADYVPLPETHRVLQLTSIAEPLQLKTAPTPQSGPGSVVVRILAASVLSYSGDIYNGQRQYPFPQPFVPGASAIGRVVTVGPDATTLVPSQLVFLDCTIRGRDNPTGAMILSGIIEGFTEASRKLMHGEWRDSTYAEYTKFPLENCIPLDEQRLLGPVDAGGLGYCVEDLLHISRLLVPYGGLDDVGLKPGETIVVAPATGPFGSAAVRVALAMGAGRVIAMGRSETALHRLCALDSRIVTVQITGNEQAETEALKRHGPIDVFFDISPPMAVDSTHLKSVIAVLKHGGRISLMGGVRGDLSFPYAAFMQRNLSMKGTFMFSREQILSFVKLIQSGLLPLGEKGGLSVGGKFGLEKWEEAFEKARVAGTGEVVAIVP</sequence>
<dbReference type="SUPFAM" id="SSF50129">
    <property type="entry name" value="GroES-like"/>
    <property type="match status" value="1"/>
</dbReference>